<dbReference type="STRING" id="336831.WG68_17600"/>
<keyword evidence="2" id="KW-0677">Repeat</keyword>
<keyword evidence="1" id="KW-0880">Kelch repeat</keyword>
<protein>
    <submittedName>
        <fullName evidence="4">Galactose oxidase</fullName>
    </submittedName>
</protein>
<evidence type="ECO:0000256" key="1">
    <source>
        <dbReference type="ARBA" id="ARBA00022441"/>
    </source>
</evidence>
<dbReference type="EMBL" id="LAHO01000021">
    <property type="protein sequence ID" value="KKO44010.1"/>
    <property type="molecule type" value="Genomic_DNA"/>
</dbReference>
<organism evidence="4 5">
    <name type="scientific">Arsukibacterium ikkense</name>
    <dbReference type="NCBI Taxonomy" id="336831"/>
    <lineage>
        <taxon>Bacteria</taxon>
        <taxon>Pseudomonadati</taxon>
        <taxon>Pseudomonadota</taxon>
        <taxon>Gammaproteobacteria</taxon>
        <taxon>Chromatiales</taxon>
        <taxon>Chromatiaceae</taxon>
        <taxon>Arsukibacterium</taxon>
    </lineage>
</organism>
<evidence type="ECO:0000256" key="3">
    <source>
        <dbReference type="SAM" id="SignalP"/>
    </source>
</evidence>
<dbReference type="PANTHER" id="PTHR45632">
    <property type="entry name" value="LD33804P"/>
    <property type="match status" value="1"/>
</dbReference>
<dbReference type="PANTHER" id="PTHR45632:SF3">
    <property type="entry name" value="KELCH-LIKE PROTEIN 32"/>
    <property type="match status" value="1"/>
</dbReference>
<dbReference type="Proteomes" id="UP000034228">
    <property type="component" value="Unassembled WGS sequence"/>
</dbReference>
<keyword evidence="3" id="KW-0732">Signal</keyword>
<proteinExistence type="predicted"/>
<dbReference type="Gene3D" id="2.120.10.80">
    <property type="entry name" value="Kelch-type beta propeller"/>
    <property type="match status" value="1"/>
</dbReference>
<dbReference type="AlphaFoldDB" id="A0A0M2V2Y5"/>
<comment type="caution">
    <text evidence="4">The sequence shown here is derived from an EMBL/GenBank/DDBJ whole genome shotgun (WGS) entry which is preliminary data.</text>
</comment>
<feature type="chain" id="PRO_5005644209" evidence="3">
    <location>
        <begin position="21"/>
        <end position="352"/>
    </location>
</feature>
<dbReference type="InterPro" id="IPR015915">
    <property type="entry name" value="Kelch-typ_b-propeller"/>
</dbReference>
<name>A0A0M2V2Y5_9GAMM</name>
<gene>
    <name evidence="4" type="ORF">WG68_17600</name>
</gene>
<feature type="signal peptide" evidence="3">
    <location>
        <begin position="1"/>
        <end position="20"/>
    </location>
</feature>
<reference evidence="4 5" key="1">
    <citation type="submission" date="2015-03" db="EMBL/GenBank/DDBJ databases">
        <title>Draft genome sequences of two protease-producing strains of Arsukibacterium isolated from two cold and alkaline environments.</title>
        <authorList>
            <person name="Lylloff J.E."/>
            <person name="Skov L.B."/>
            <person name="Jepsen M."/>
            <person name="Hallin P.F."/>
            <person name="Sorensen S.J."/>
            <person name="Stougaard P."/>
            <person name="Glaring M.A."/>
        </authorList>
    </citation>
    <scope>NUCLEOTIDE SEQUENCE [LARGE SCALE GENOMIC DNA]</scope>
    <source>
        <strain evidence="4 5">GCM72</strain>
    </source>
</reference>
<evidence type="ECO:0000313" key="5">
    <source>
        <dbReference type="Proteomes" id="UP000034228"/>
    </source>
</evidence>
<dbReference type="SUPFAM" id="SSF117281">
    <property type="entry name" value="Kelch motif"/>
    <property type="match status" value="1"/>
</dbReference>
<evidence type="ECO:0000313" key="4">
    <source>
        <dbReference type="EMBL" id="KKO44010.1"/>
    </source>
</evidence>
<sequence>MLLKSLSYLSLLTAAASSIAIPDLPEPVSSNSIASTTVRGKTYIISAMGMGPGKQAADFHNKVWMHTLGEFGWTELPQVPSQQRLTGRAAASAVALNNNFFLFAGYTLAADGTKQTATDSYRLDPITRRYTRINDMPVPVDEAVALPYQNRYIYLASGWSDHGNVNLMQLFDNFTQGWSQATPFPGKPVFGLAGGIIGNTLLLCDGVAIEYPAHKPRNFVNEPACWQGTIGSKPNEINWQQVPHPTGKARYRMAATGVKVQGEEAIVFVGGSHTAHNHQGVGFNGQPAEPDSEVWVYSVTRQQWLNAQKSTAVMDLRTLLDVNGELYTLGGMISGQQVTNKPIKHQIELLPD</sequence>
<keyword evidence="5" id="KW-1185">Reference proteome</keyword>
<accession>A0A0M2V2Y5</accession>
<dbReference type="OrthoDB" id="6192994at2"/>
<evidence type="ECO:0000256" key="2">
    <source>
        <dbReference type="ARBA" id="ARBA00022737"/>
    </source>
</evidence>